<protein>
    <submittedName>
        <fullName evidence="1">Uncharacterized protein</fullName>
    </submittedName>
</protein>
<keyword evidence="2" id="KW-1185">Reference proteome</keyword>
<organism evidence="1 2">
    <name type="scientific">Nocardia pulmonis</name>
    <dbReference type="NCBI Taxonomy" id="2951408"/>
    <lineage>
        <taxon>Bacteria</taxon>
        <taxon>Bacillati</taxon>
        <taxon>Actinomycetota</taxon>
        <taxon>Actinomycetes</taxon>
        <taxon>Mycobacteriales</taxon>
        <taxon>Nocardiaceae</taxon>
        <taxon>Nocardia</taxon>
    </lineage>
</organism>
<comment type="caution">
    <text evidence="1">The sequence shown here is derived from an EMBL/GenBank/DDBJ whole genome shotgun (WGS) entry which is preliminary data.</text>
</comment>
<sequence>MTGIVAMSVTASGVSGSDSSERTSAPMLRTTCDAAATGSVFATEQRPDTPFTIQLPRLTGWQVRQGEGGDLVLYRLDRHAGRIGGATVTVGVSRPAIAVTTITAFMVDDTWQQSRSETVGVCGQRAIRASGIEPASGADGVDLYHEYLGFSYMTDGMKYPIGMSAKATAADRDRYQPDIDAFVDGLQIVRIPPTS</sequence>
<gene>
    <name evidence="1" type="ORF">NDR86_10680</name>
</gene>
<reference evidence="1" key="1">
    <citation type="submission" date="2022-06" db="EMBL/GenBank/DDBJ databases">
        <title>Novel species in genus nocardia.</title>
        <authorList>
            <person name="Li F."/>
        </authorList>
    </citation>
    <scope>NUCLEOTIDE SEQUENCE</scope>
    <source>
        <strain evidence="1">CDC141</strain>
    </source>
</reference>
<accession>A0A9X2IYH8</accession>
<dbReference type="AlphaFoldDB" id="A0A9X2IYH8"/>
<evidence type="ECO:0000313" key="2">
    <source>
        <dbReference type="Proteomes" id="UP001139157"/>
    </source>
</evidence>
<proteinExistence type="predicted"/>
<dbReference type="Proteomes" id="UP001139157">
    <property type="component" value="Unassembled WGS sequence"/>
</dbReference>
<evidence type="ECO:0000313" key="1">
    <source>
        <dbReference type="EMBL" id="MCM6773936.1"/>
    </source>
</evidence>
<name>A0A9X2IYH8_9NOCA</name>
<dbReference type="EMBL" id="JAMRXG010000004">
    <property type="protein sequence ID" value="MCM6773936.1"/>
    <property type="molecule type" value="Genomic_DNA"/>
</dbReference>